<accession>A0A7W7CRI9</accession>
<evidence type="ECO:0000313" key="5">
    <source>
        <dbReference type="EMBL" id="MBB4693377.1"/>
    </source>
</evidence>
<keyword evidence="6" id="KW-1185">Reference proteome</keyword>
<evidence type="ECO:0000256" key="1">
    <source>
        <dbReference type="SAM" id="Coils"/>
    </source>
</evidence>
<dbReference type="Pfam" id="PF07591">
    <property type="entry name" value="PT-HINT"/>
    <property type="match status" value="1"/>
</dbReference>
<dbReference type="Pfam" id="PF21111">
    <property type="entry name" value="CDI_toxin_EC869_like"/>
    <property type="match status" value="1"/>
</dbReference>
<feature type="domain" description="Hint" evidence="4">
    <location>
        <begin position="1117"/>
        <end position="1218"/>
    </location>
</feature>
<feature type="chain" id="PRO_5030558879" description="Hint domain-containing protein" evidence="3">
    <location>
        <begin position="32"/>
        <end position="1403"/>
    </location>
</feature>
<feature type="region of interest" description="Disordered" evidence="2">
    <location>
        <begin position="706"/>
        <end position="725"/>
    </location>
</feature>
<feature type="coiled-coil region" evidence="1">
    <location>
        <begin position="227"/>
        <end position="267"/>
    </location>
</feature>
<feature type="signal peptide" evidence="3">
    <location>
        <begin position="1"/>
        <end position="31"/>
    </location>
</feature>
<dbReference type="InterPro" id="IPR003587">
    <property type="entry name" value="Hint_dom_N"/>
</dbReference>
<dbReference type="CDD" id="cd00081">
    <property type="entry name" value="Hint"/>
    <property type="match status" value="1"/>
</dbReference>
<dbReference type="SUPFAM" id="SSF51294">
    <property type="entry name" value="Hedgehog/intein (Hint) domain"/>
    <property type="match status" value="1"/>
</dbReference>
<dbReference type="Proteomes" id="UP000542742">
    <property type="component" value="Unassembled WGS sequence"/>
</dbReference>
<organism evidence="5 6">
    <name type="scientific">Paractinoplanes abujensis</name>
    <dbReference type="NCBI Taxonomy" id="882441"/>
    <lineage>
        <taxon>Bacteria</taxon>
        <taxon>Bacillati</taxon>
        <taxon>Actinomycetota</taxon>
        <taxon>Actinomycetes</taxon>
        <taxon>Micromonosporales</taxon>
        <taxon>Micromonosporaceae</taxon>
        <taxon>Paractinoplanes</taxon>
    </lineage>
</organism>
<evidence type="ECO:0000259" key="4">
    <source>
        <dbReference type="SMART" id="SM00306"/>
    </source>
</evidence>
<keyword evidence="1" id="KW-0175">Coiled coil</keyword>
<dbReference type="InterPro" id="IPR036844">
    <property type="entry name" value="Hint_dom_sf"/>
</dbReference>
<comment type="caution">
    <text evidence="5">The sequence shown here is derived from an EMBL/GenBank/DDBJ whole genome shotgun (WGS) entry which is preliminary data.</text>
</comment>
<reference evidence="5 6" key="1">
    <citation type="submission" date="2020-08" db="EMBL/GenBank/DDBJ databases">
        <title>Sequencing the genomes of 1000 actinobacteria strains.</title>
        <authorList>
            <person name="Klenk H.-P."/>
        </authorList>
    </citation>
    <scope>NUCLEOTIDE SEQUENCE [LARGE SCALE GENOMIC DNA]</scope>
    <source>
        <strain evidence="5 6">DSM 45518</strain>
    </source>
</reference>
<feature type="compositionally biased region" description="Low complexity" evidence="2">
    <location>
        <begin position="978"/>
        <end position="987"/>
    </location>
</feature>
<dbReference type="Gene3D" id="3.40.1350.110">
    <property type="match status" value="1"/>
</dbReference>
<dbReference type="GO" id="GO:0004530">
    <property type="term" value="F:deoxyribonuclease I activity"/>
    <property type="evidence" value="ECO:0007669"/>
    <property type="project" value="InterPro"/>
</dbReference>
<sequence length="1403" mass="145394">MTILTRLRALTTASLTALILLPVLHAPPAAAAPPVTAAREPVEVTIPPLVTEQWNGTSGVDQNAERWRKAVSDVAQLSPEPEVRDAALAALASADPAAIMRFATVDKPALEKQIAARKKQEAADNLARITAMKGTGTPGGYFNAEVERVLKGTDSDRAQFLAYGADIARQRDEKVASNARERAAQLRERVRLLAAAAPAESHVKAAAEQALAGDDAAVAAFLATGYLAAAKADAAEREQYLKDLEARNKAAEELTDLAQRAKRASEARTRLLAAHGDAVRALQRAANAMGGAANAARHAERVLTAGAGSPASKAVELNAAKTQTANELRAAQLAASQASAAAAIATTAADDLVDTGLTYGAEWSLIVNGMSAASAAAVGATETALNAIDATIATNNAQDAQAKAEAHAKQAEKWRKLAADHAAAAEKLAAAAAKQAAAAKTAAARAKTAREQAQAAEAEAWRQAEATRRHRETAEAQAAEAKRQRQIAEAERANAAAHRAEAERHAAAAASARANADAQAAVARGARGRAEAAEAAAAGADTRAWEQEGLARRARDEANAAERAEQTAKAKQAALRAGVANARTEAERQEAQRQADEADRQAGTAGTAARSARSSAHSATASAANARSAATQAQAAADRAWVASQRAEAAAAAADAAADQAESTARATHAARLRADAKAAEATAQEVRAARAADAATRLSEQAAEESLRAQWSADRTKAEAEAATTESVAASHQAEIAVTAASAARQSATGIAAPADTAIGMVSPFSGADIDADFVREVAEQALTIGQEQADAAQARAAEALTAAERAEDAAKTANDQVKPAYLSAAQAARAAADAARSAAEARQAAARAAADGARAREAAAGAGRADAQARADAAAARRAANEAANDAAIAGKAAAAAQADANAANSAASAAERDAAAARGAADRAEADASAARGAADRAQEHADSAATAAANALKWAVEAQQAAERAEEADRKKAAQALADAASAPPGPVDPDLLPHLTPEQQAELKQAIADAGMNVLDFIKENAWQLFLDLSGVGDIYSCIAEGNIEACLWSLAGLLPASKMVGIAADLVKLMPKLLKFLDKVRDGRKRRDELQELAERRKREAGASCPIPPRPSSFLPGTPVLLADGGTRAIEKLAVGDEVLATDPVTGFTGPRKVTHLISSAGVKRLVDITVDNGDRGGVLTATHNHPFWVPELAEWVRAAELQAGQWLRTGTGTSVQISAVRERVEITRVHNLTVARTHTYYAVAGRSPVLVHNLDCEFESPEEITGLNERWALDDRMKIEQRLGGNLPDRFPYIDSWDEASGAATSIKSIDARADTYKISNSAITSTGKKQVEDMVNFRRNGATQGSTTITRDMVKSFNLKIAVRADSTPAQVEAYKKIVAYGKEKGINVTIHPIA</sequence>
<dbReference type="SMART" id="SM00306">
    <property type="entry name" value="HintN"/>
    <property type="match status" value="1"/>
</dbReference>
<feature type="coiled-coil region" evidence="1">
    <location>
        <begin position="169"/>
        <end position="196"/>
    </location>
</feature>
<proteinExistence type="predicted"/>
<feature type="coiled-coil region" evidence="1">
    <location>
        <begin position="791"/>
        <end position="818"/>
    </location>
</feature>
<feature type="compositionally biased region" description="Basic and acidic residues" evidence="2">
    <location>
        <begin position="967"/>
        <end position="976"/>
    </location>
</feature>
<feature type="region of interest" description="Disordered" evidence="2">
    <location>
        <begin position="537"/>
        <end position="625"/>
    </location>
</feature>
<gene>
    <name evidence="5" type="ORF">BKA14_003525</name>
</gene>
<keyword evidence="3" id="KW-0732">Signal</keyword>
<feature type="compositionally biased region" description="Low complexity" evidence="2">
    <location>
        <begin position="601"/>
        <end position="625"/>
    </location>
</feature>
<feature type="compositionally biased region" description="Basic and acidic residues" evidence="2">
    <location>
        <begin position="584"/>
        <end position="600"/>
    </location>
</feature>
<feature type="region of interest" description="Disordered" evidence="2">
    <location>
        <begin position="448"/>
        <end position="511"/>
    </location>
</feature>
<dbReference type="RefSeq" id="WP_184952006.1">
    <property type="nucleotide sequence ID" value="NZ_BOMC01000080.1"/>
</dbReference>
<evidence type="ECO:0000256" key="2">
    <source>
        <dbReference type="SAM" id="MobiDB-lite"/>
    </source>
</evidence>
<feature type="compositionally biased region" description="Low complexity" evidence="2">
    <location>
        <begin position="448"/>
        <end position="458"/>
    </location>
</feature>
<feature type="coiled-coil region" evidence="1">
    <location>
        <begin position="896"/>
        <end position="944"/>
    </location>
</feature>
<dbReference type="InterPro" id="IPR033799">
    <property type="entry name" value="CdiA_EC869-like"/>
</dbReference>
<evidence type="ECO:0000256" key="3">
    <source>
        <dbReference type="SAM" id="SignalP"/>
    </source>
</evidence>
<evidence type="ECO:0000313" key="6">
    <source>
        <dbReference type="Proteomes" id="UP000542742"/>
    </source>
</evidence>
<dbReference type="Gene3D" id="2.170.16.10">
    <property type="entry name" value="Hedgehog/Intein (Hint) domain"/>
    <property type="match status" value="1"/>
</dbReference>
<name>A0A7W7CRI9_9ACTN</name>
<feature type="compositionally biased region" description="Basic and acidic residues" evidence="2">
    <location>
        <begin position="543"/>
        <end position="568"/>
    </location>
</feature>
<feature type="compositionally biased region" description="Basic and acidic residues" evidence="2">
    <location>
        <begin position="480"/>
        <end position="506"/>
    </location>
</feature>
<protein>
    <recommendedName>
        <fullName evidence="4">Hint domain-containing protein</fullName>
    </recommendedName>
</protein>
<feature type="region of interest" description="Disordered" evidence="2">
    <location>
        <begin position="964"/>
        <end position="999"/>
    </location>
</feature>
<dbReference type="EMBL" id="JACHMF010000001">
    <property type="protein sequence ID" value="MBB4693377.1"/>
    <property type="molecule type" value="Genomic_DNA"/>
</dbReference>